<dbReference type="InterPro" id="IPR036388">
    <property type="entry name" value="WH-like_DNA-bd_sf"/>
</dbReference>
<dbReference type="InterPro" id="IPR016032">
    <property type="entry name" value="Sig_transdc_resp-reg_C-effctor"/>
</dbReference>
<evidence type="ECO:0000256" key="3">
    <source>
        <dbReference type="SAM" id="Phobius"/>
    </source>
</evidence>
<dbReference type="SMART" id="SM00862">
    <property type="entry name" value="Trans_reg_C"/>
    <property type="match status" value="1"/>
</dbReference>
<dbReference type="Pfam" id="PF00486">
    <property type="entry name" value="Trans_reg_C"/>
    <property type="match status" value="1"/>
</dbReference>
<evidence type="ECO:0000259" key="4">
    <source>
        <dbReference type="PROSITE" id="PS51755"/>
    </source>
</evidence>
<feature type="transmembrane region" description="Helical" evidence="3">
    <location>
        <begin position="147"/>
        <end position="170"/>
    </location>
</feature>
<dbReference type="GO" id="GO:0006355">
    <property type="term" value="P:regulation of DNA-templated transcription"/>
    <property type="evidence" value="ECO:0007669"/>
    <property type="project" value="InterPro"/>
</dbReference>
<keyword evidence="3" id="KW-0472">Membrane</keyword>
<reference evidence="6" key="1">
    <citation type="submission" date="2020-03" db="EMBL/GenBank/DDBJ databases">
        <title>Genome sequences of seven Enterobacteriaceae strains isolated from Canadian wastewater treatment facilities.</title>
        <authorList>
            <person name="Huang H."/>
            <person name="Chmara J.T."/>
            <person name="Duceppe M.-O."/>
        </authorList>
    </citation>
    <scope>NUCLEOTIDE SEQUENCE [LARGE SCALE GENOMIC DNA]</scope>
    <source>
        <strain evidence="6">Biosolid 3</strain>
    </source>
</reference>
<dbReference type="GO" id="GO:0003677">
    <property type="term" value="F:DNA binding"/>
    <property type="evidence" value="ECO:0007669"/>
    <property type="project" value="UniProtKB-UniRule"/>
</dbReference>
<accession>A0AAE7EJE3</accession>
<dbReference type="SUPFAM" id="SSF46894">
    <property type="entry name" value="C-terminal effector domain of the bipartite response regulators"/>
    <property type="match status" value="1"/>
</dbReference>
<dbReference type="RefSeq" id="WP_173409620.1">
    <property type="nucleotide sequence ID" value="NZ_CP054160.3"/>
</dbReference>
<evidence type="ECO:0000313" key="6">
    <source>
        <dbReference type="Proteomes" id="UP000503464"/>
    </source>
</evidence>
<evidence type="ECO:0000256" key="2">
    <source>
        <dbReference type="PROSITE-ProRule" id="PRU01091"/>
    </source>
</evidence>
<evidence type="ECO:0000256" key="1">
    <source>
        <dbReference type="ARBA" id="ARBA00023125"/>
    </source>
</evidence>
<dbReference type="AlphaFoldDB" id="A0AAE7EJE3"/>
<proteinExistence type="predicted"/>
<dbReference type="PROSITE" id="PS51755">
    <property type="entry name" value="OMPR_PHOB"/>
    <property type="match status" value="1"/>
</dbReference>
<dbReference type="Gene3D" id="1.10.10.10">
    <property type="entry name" value="Winged helix-like DNA-binding domain superfamily/Winged helix DNA-binding domain"/>
    <property type="match status" value="1"/>
</dbReference>
<gene>
    <name evidence="5" type="ORF">G9399_18515</name>
</gene>
<feature type="DNA-binding region" description="OmpR/PhoB-type" evidence="2">
    <location>
        <begin position="1"/>
        <end position="103"/>
    </location>
</feature>
<sequence>MKFVINKTILFDAEQGTLANVSQPGETKALSLTEIRLIRLFVDNPNLVLSRETLLIDVWEQHDLTPSLNNLNNYMSMVRRKLALLGLPDIIITIPKSGFCLKVDTVEAIDNVDKIIPLSADLLNNDDEHLPKEGEPSKTNLLFSRFLIYKAAFALLLCTISLAAVGYSIYFHINNVGRLPKNGLTFYKKIDNSDVYFLQGSLMDLVPGSQEDNAITKKIANSKYKTPITYIYLNKRLTNKSEHSNFIFSLCGNNKNEQCETTYIYNSNDI</sequence>
<feature type="domain" description="OmpR/PhoB-type" evidence="4">
    <location>
        <begin position="1"/>
        <end position="103"/>
    </location>
</feature>
<organism evidence="5 6">
    <name type="scientific">Serratia fonticola</name>
    <dbReference type="NCBI Taxonomy" id="47917"/>
    <lineage>
        <taxon>Bacteria</taxon>
        <taxon>Pseudomonadati</taxon>
        <taxon>Pseudomonadota</taxon>
        <taxon>Gammaproteobacteria</taxon>
        <taxon>Enterobacterales</taxon>
        <taxon>Yersiniaceae</taxon>
        <taxon>Serratia</taxon>
    </lineage>
</organism>
<name>A0AAE7EJE3_SERFO</name>
<keyword evidence="3" id="KW-0812">Transmembrane</keyword>
<dbReference type="CDD" id="cd00383">
    <property type="entry name" value="trans_reg_C"/>
    <property type="match status" value="1"/>
</dbReference>
<keyword evidence="1 2" id="KW-0238">DNA-binding</keyword>
<dbReference type="Proteomes" id="UP000503464">
    <property type="component" value="Chromosome"/>
</dbReference>
<dbReference type="EMBL" id="CP054160">
    <property type="protein sequence ID" value="QKJ59933.1"/>
    <property type="molecule type" value="Genomic_DNA"/>
</dbReference>
<evidence type="ECO:0000313" key="5">
    <source>
        <dbReference type="EMBL" id="QKJ59933.1"/>
    </source>
</evidence>
<protein>
    <submittedName>
        <fullName evidence="5">Helix-turn-helix domain-containing protein</fullName>
    </submittedName>
</protein>
<dbReference type="InterPro" id="IPR001867">
    <property type="entry name" value="OmpR/PhoB-type_DNA-bd"/>
</dbReference>
<keyword evidence="3" id="KW-1133">Transmembrane helix</keyword>
<dbReference type="GO" id="GO:0000160">
    <property type="term" value="P:phosphorelay signal transduction system"/>
    <property type="evidence" value="ECO:0007669"/>
    <property type="project" value="InterPro"/>
</dbReference>